<dbReference type="EMBL" id="REGN01001518">
    <property type="protein sequence ID" value="RNA34164.1"/>
    <property type="molecule type" value="Genomic_DNA"/>
</dbReference>
<name>A0A3M7SEB9_BRAPC</name>
<comment type="caution">
    <text evidence="1">The sequence shown here is derived from an EMBL/GenBank/DDBJ whole genome shotgun (WGS) entry which is preliminary data.</text>
</comment>
<protein>
    <submittedName>
        <fullName evidence="1">Uncharacterized protein</fullName>
    </submittedName>
</protein>
<evidence type="ECO:0000313" key="2">
    <source>
        <dbReference type="Proteomes" id="UP000276133"/>
    </source>
</evidence>
<organism evidence="1 2">
    <name type="scientific">Brachionus plicatilis</name>
    <name type="common">Marine rotifer</name>
    <name type="synonym">Brachionus muelleri</name>
    <dbReference type="NCBI Taxonomy" id="10195"/>
    <lineage>
        <taxon>Eukaryota</taxon>
        <taxon>Metazoa</taxon>
        <taxon>Spiralia</taxon>
        <taxon>Gnathifera</taxon>
        <taxon>Rotifera</taxon>
        <taxon>Eurotatoria</taxon>
        <taxon>Monogononta</taxon>
        <taxon>Pseudotrocha</taxon>
        <taxon>Ploima</taxon>
        <taxon>Brachionidae</taxon>
        <taxon>Brachionus</taxon>
    </lineage>
</organism>
<proteinExistence type="predicted"/>
<dbReference type="Proteomes" id="UP000276133">
    <property type="component" value="Unassembled WGS sequence"/>
</dbReference>
<sequence length="124" mass="13994">MTGISICLSKCSTNSTDTNTFVIADYRPFSLSVFCTDNLMECDIFFISEGAPKRPLFYICYQLFSSINQFRNLCDHCFTHAHFFINFPHSGQAIGFLCLLRTFFTASLQMATPTSSKSDSQFSS</sequence>
<accession>A0A3M7SEB9</accession>
<gene>
    <name evidence="1" type="ORF">BpHYR1_003060</name>
</gene>
<keyword evidence="2" id="KW-1185">Reference proteome</keyword>
<dbReference type="AlphaFoldDB" id="A0A3M7SEB9"/>
<evidence type="ECO:0000313" key="1">
    <source>
        <dbReference type="EMBL" id="RNA34164.1"/>
    </source>
</evidence>
<reference evidence="1 2" key="1">
    <citation type="journal article" date="2018" name="Sci. Rep.">
        <title>Genomic signatures of local adaptation to the degree of environmental predictability in rotifers.</title>
        <authorList>
            <person name="Franch-Gras L."/>
            <person name="Hahn C."/>
            <person name="Garcia-Roger E.M."/>
            <person name="Carmona M.J."/>
            <person name="Serra M."/>
            <person name="Gomez A."/>
        </authorList>
    </citation>
    <scope>NUCLEOTIDE SEQUENCE [LARGE SCALE GENOMIC DNA]</scope>
    <source>
        <strain evidence="1">HYR1</strain>
    </source>
</reference>